<dbReference type="Pfam" id="PF20098">
    <property type="entry name" value="DUF6488"/>
    <property type="match status" value="1"/>
</dbReference>
<dbReference type="STRING" id="357804.Ping_1349"/>
<keyword evidence="1" id="KW-0732">Signal</keyword>
<evidence type="ECO:0000256" key="1">
    <source>
        <dbReference type="SAM" id="SignalP"/>
    </source>
</evidence>
<dbReference type="OrthoDB" id="7064390at2"/>
<dbReference type="Proteomes" id="UP000000639">
    <property type="component" value="Chromosome"/>
</dbReference>
<name>A1SUK8_PSYIN</name>
<dbReference type="EMBL" id="CP000510">
    <property type="protein sequence ID" value="ABM03173.1"/>
    <property type="molecule type" value="Genomic_DNA"/>
</dbReference>
<gene>
    <name evidence="2" type="ordered locus">Ping_1349</name>
</gene>
<feature type="signal peptide" evidence="1">
    <location>
        <begin position="1"/>
        <end position="23"/>
    </location>
</feature>
<dbReference type="RefSeq" id="WP_011769735.1">
    <property type="nucleotide sequence ID" value="NC_008709.1"/>
</dbReference>
<accession>A1SUK8</accession>
<feature type="chain" id="PRO_5002637727" evidence="1">
    <location>
        <begin position="24"/>
        <end position="118"/>
    </location>
</feature>
<dbReference type="HOGENOM" id="CLU_2071157_0_0_6"/>
<evidence type="ECO:0000313" key="2">
    <source>
        <dbReference type="EMBL" id="ABM03173.1"/>
    </source>
</evidence>
<dbReference type="KEGG" id="pin:Ping_1349"/>
<organism evidence="2 3">
    <name type="scientific">Psychromonas ingrahamii (strain DSM 17664 / CCUG 51855 / 37)</name>
    <dbReference type="NCBI Taxonomy" id="357804"/>
    <lineage>
        <taxon>Bacteria</taxon>
        <taxon>Pseudomonadati</taxon>
        <taxon>Pseudomonadota</taxon>
        <taxon>Gammaproteobacteria</taxon>
        <taxon>Alteromonadales</taxon>
        <taxon>Psychromonadaceae</taxon>
        <taxon>Psychromonas</taxon>
    </lineage>
</organism>
<reference evidence="2 3" key="1">
    <citation type="submission" date="2007-01" db="EMBL/GenBank/DDBJ databases">
        <title>Complete sequence of Psychromonas ingrahamii 37.</title>
        <authorList>
            <consortium name="US DOE Joint Genome Institute"/>
            <person name="Copeland A."/>
            <person name="Lucas S."/>
            <person name="Lapidus A."/>
            <person name="Barry K."/>
            <person name="Detter J.C."/>
            <person name="Glavina del Rio T."/>
            <person name="Hammon N."/>
            <person name="Israni S."/>
            <person name="Dalin E."/>
            <person name="Tice H."/>
            <person name="Pitluck S."/>
            <person name="Thompson L.S."/>
            <person name="Brettin T."/>
            <person name="Bruce D."/>
            <person name="Han C."/>
            <person name="Tapia R."/>
            <person name="Schmutz J."/>
            <person name="Larimer F."/>
            <person name="Land M."/>
            <person name="Hauser L."/>
            <person name="Kyrpides N."/>
            <person name="Ivanova N."/>
            <person name="Staley J."/>
            <person name="Richardson P."/>
        </authorList>
    </citation>
    <scope>NUCLEOTIDE SEQUENCE [LARGE SCALE GENOMIC DNA]</scope>
    <source>
        <strain evidence="2 3">37</strain>
    </source>
</reference>
<proteinExistence type="predicted"/>
<dbReference type="InterPro" id="IPR045503">
    <property type="entry name" value="DUF6488"/>
</dbReference>
<dbReference type="AlphaFoldDB" id="A1SUK8"/>
<keyword evidence="3" id="KW-1185">Reference proteome</keyword>
<protein>
    <submittedName>
        <fullName evidence="2">Uncharacterized protein</fullName>
    </submittedName>
</protein>
<sequence>MFKKIISTLVLTSAMLISNVAYSHSEHSNSSVEPPTTEQVITKATNDLIKLVDDKATIEGQILKPSWKSVDNKKMHYKSVRYYSISFTNTVESRTLYILLNAQGTYLGANFDGNFEQL</sequence>
<evidence type="ECO:0000313" key="3">
    <source>
        <dbReference type="Proteomes" id="UP000000639"/>
    </source>
</evidence>